<dbReference type="Proteomes" id="UP000005222">
    <property type="component" value="Chromosome M"/>
</dbReference>
<dbReference type="AlphaFoldDB" id="G8Y4G3"/>
<dbReference type="InParanoid" id="G8Y4G3"/>
<evidence type="ECO:0000313" key="2">
    <source>
        <dbReference type="Proteomes" id="UP000005222"/>
    </source>
</evidence>
<keyword evidence="2" id="KW-1185">Reference proteome</keyword>
<accession>G8Y4G3</accession>
<reference evidence="1 2" key="1">
    <citation type="journal article" date="2012" name="G3 (Bethesda)">
        <title>Pichia sorbitophila, an interspecies yeast hybrid reveals early steps of genome resolution following polyploidization.</title>
        <authorList>
            <person name="Leh Louis V."/>
            <person name="Despons L."/>
            <person name="Friedrich A."/>
            <person name="Martin T."/>
            <person name="Durrens P."/>
            <person name="Casaregola S."/>
            <person name="Neuveglise C."/>
            <person name="Fairhead C."/>
            <person name="Marck C."/>
            <person name="Cruz J.A."/>
            <person name="Straub M.L."/>
            <person name="Kugler V."/>
            <person name="Sacerdot C."/>
            <person name="Uzunov Z."/>
            <person name="Thierry A."/>
            <person name="Weiss S."/>
            <person name="Bleykasten C."/>
            <person name="De Montigny J."/>
            <person name="Jacques N."/>
            <person name="Jung P."/>
            <person name="Lemaire M."/>
            <person name="Mallet S."/>
            <person name="Morel G."/>
            <person name="Richard G.F."/>
            <person name="Sarkar A."/>
            <person name="Savel G."/>
            <person name="Schacherer J."/>
            <person name="Seret M.L."/>
            <person name="Talla E."/>
            <person name="Samson G."/>
            <person name="Jubin C."/>
            <person name="Poulain J."/>
            <person name="Vacherie B."/>
            <person name="Barbe V."/>
            <person name="Pelletier E."/>
            <person name="Sherman D.J."/>
            <person name="Westhof E."/>
            <person name="Weissenbach J."/>
            <person name="Baret P.V."/>
            <person name="Wincker P."/>
            <person name="Gaillardin C."/>
            <person name="Dujon B."/>
            <person name="Souciet J.L."/>
        </authorList>
    </citation>
    <scope>NUCLEOTIDE SEQUENCE [LARGE SCALE GENOMIC DNA]</scope>
    <source>
        <strain evidence="2">ATCC MYA-4447 / BCRC 22081 / CBS 7064 / NBRC 10061 / NRRL Y-12695</strain>
    </source>
</reference>
<evidence type="ECO:0000313" key="1">
    <source>
        <dbReference type="EMBL" id="CCE85581.1"/>
    </source>
</evidence>
<proteinExistence type="predicted"/>
<sequence length="112" mass="12229">MSSIRAVTAFLDTWRWGCQVVLWDFSLRTSSRCRADPVPAGRQGGFCRSGSQLHLALCGSGTGRWGLSRSPLRSVVGSSIIRGHLRIGATRQAQSPISYRKGLVLHMSTDVQ</sequence>
<gene>
    <name evidence="1" type="primary">Piso0_005190</name>
    <name evidence="1" type="ORF">GNLVRS01_PISO0M09516g</name>
</gene>
<name>G8Y4G3_PICSO</name>
<dbReference type="HOGENOM" id="CLU_2146790_0_0_1"/>
<dbReference type="EMBL" id="FO082047">
    <property type="protein sequence ID" value="CCE85581.1"/>
    <property type="molecule type" value="Genomic_DNA"/>
</dbReference>
<protein>
    <submittedName>
        <fullName evidence="1">Piso0_005190 protein</fullName>
    </submittedName>
</protein>
<organism evidence="1 2">
    <name type="scientific">Pichia sorbitophila (strain ATCC MYA-4447 / BCRC 22081 / CBS 7064 / NBRC 10061 / NRRL Y-12695)</name>
    <name type="common">Hybrid yeast</name>
    <dbReference type="NCBI Taxonomy" id="559304"/>
    <lineage>
        <taxon>Eukaryota</taxon>
        <taxon>Fungi</taxon>
        <taxon>Dikarya</taxon>
        <taxon>Ascomycota</taxon>
        <taxon>Saccharomycotina</taxon>
        <taxon>Pichiomycetes</taxon>
        <taxon>Debaryomycetaceae</taxon>
        <taxon>Millerozyma</taxon>
    </lineage>
</organism>